<proteinExistence type="predicted"/>
<sequence>MTLPSQHPYPFLCVDDDEPAFEVLLSKNLKKLFGLDQKEMDMFMTDTGLFPMCFMGIGDVFAESEEEGN</sequence>
<dbReference type="RefSeq" id="WP_130153751.1">
    <property type="nucleotide sequence ID" value="NZ_SCFB01000004.1"/>
</dbReference>
<dbReference type="Proteomes" id="UP000293550">
    <property type="component" value="Unassembled WGS sequence"/>
</dbReference>
<evidence type="ECO:0000313" key="1">
    <source>
        <dbReference type="EMBL" id="RZI46655.1"/>
    </source>
</evidence>
<organism evidence="1 2">
    <name type="scientific">Candidatus Finniella inopinata</name>
    <dbReference type="NCBI Taxonomy" id="1696036"/>
    <lineage>
        <taxon>Bacteria</taxon>
        <taxon>Pseudomonadati</taxon>
        <taxon>Pseudomonadota</taxon>
        <taxon>Alphaproteobacteria</taxon>
        <taxon>Holosporales</taxon>
        <taxon>Candidatus Paracaedibacteraceae</taxon>
        <taxon>Candidatus Finniella</taxon>
    </lineage>
</organism>
<keyword evidence="2" id="KW-1185">Reference proteome</keyword>
<accession>A0A4Q7DKD1</accession>
<dbReference type="AlphaFoldDB" id="A0A4Q7DKD1"/>
<reference evidence="1 2" key="1">
    <citation type="submission" date="2018-10" db="EMBL/GenBank/DDBJ databases">
        <title>An updated phylogeny of the Alphaproteobacteria reveals that the parasitic Rickettsiales and Holosporales have independent origins.</title>
        <authorList>
            <person name="Munoz-Gomez S.A."/>
            <person name="Hess S."/>
            <person name="Burger G."/>
            <person name="Lang B.F."/>
            <person name="Susko E."/>
            <person name="Slamovits C.H."/>
            <person name="Roger A.J."/>
        </authorList>
    </citation>
    <scope>NUCLEOTIDE SEQUENCE [LARGE SCALE GENOMIC DNA]</scope>
    <source>
        <strain evidence="1">HOLO01</strain>
    </source>
</reference>
<gene>
    <name evidence="1" type="ORF">EQU50_03465</name>
</gene>
<comment type="caution">
    <text evidence="1">The sequence shown here is derived from an EMBL/GenBank/DDBJ whole genome shotgun (WGS) entry which is preliminary data.</text>
</comment>
<name>A0A4Q7DKD1_9PROT</name>
<protein>
    <submittedName>
        <fullName evidence="1">Uncharacterized protein</fullName>
    </submittedName>
</protein>
<evidence type="ECO:0000313" key="2">
    <source>
        <dbReference type="Proteomes" id="UP000293550"/>
    </source>
</evidence>
<dbReference type="EMBL" id="SCFB01000004">
    <property type="protein sequence ID" value="RZI46655.1"/>
    <property type="molecule type" value="Genomic_DNA"/>
</dbReference>